<gene>
    <name evidence="1" type="ORF">SAMN05421676_10120</name>
</gene>
<protein>
    <recommendedName>
        <fullName evidence="3">DUF3993 domain-containing protein</fullName>
    </recommendedName>
</protein>
<keyword evidence="2" id="KW-1185">Reference proteome</keyword>
<evidence type="ECO:0000313" key="1">
    <source>
        <dbReference type="EMBL" id="SES63694.1"/>
    </source>
</evidence>
<dbReference type="AlphaFoldDB" id="A0A1H9Y4S8"/>
<dbReference type="RefSeq" id="WP_093130737.1">
    <property type="nucleotide sequence ID" value="NZ_FOHJ01000001.1"/>
</dbReference>
<dbReference type="STRING" id="237682.SAMN05421676_10120"/>
<evidence type="ECO:0008006" key="3">
    <source>
        <dbReference type="Google" id="ProtNLM"/>
    </source>
</evidence>
<sequence length="186" mass="21994">MDFLKVKSMLFIVSFMPIISLSNNEDSILHEMQTGIQPVEQTSSSVVNEEKQVNKDLTHDKIVQLTDKFMEKLIQDTDDHYRVQSYNTKEALVQEFKDIASKSLAKKYVDLYYKEQNQQLYIIPTETPAWFVPDQSYEKHVEDGHATIIQSNSSDLYGNYKIKMEFIYKEQKGWMIHKVYYPNRKF</sequence>
<evidence type="ECO:0000313" key="2">
    <source>
        <dbReference type="Proteomes" id="UP000199095"/>
    </source>
</evidence>
<accession>A0A1H9Y4S8</accession>
<reference evidence="2" key="1">
    <citation type="submission" date="2016-10" db="EMBL/GenBank/DDBJ databases">
        <authorList>
            <person name="Varghese N."/>
            <person name="Submissions S."/>
        </authorList>
    </citation>
    <scope>NUCLEOTIDE SEQUENCE [LARGE SCALE GENOMIC DNA]</scope>
    <source>
        <strain evidence="2">CGMCC 1.3566</strain>
    </source>
</reference>
<organism evidence="1 2">
    <name type="scientific">Salinibacillus kushneri</name>
    <dbReference type="NCBI Taxonomy" id="237682"/>
    <lineage>
        <taxon>Bacteria</taxon>
        <taxon>Bacillati</taxon>
        <taxon>Bacillota</taxon>
        <taxon>Bacilli</taxon>
        <taxon>Bacillales</taxon>
        <taxon>Bacillaceae</taxon>
        <taxon>Salinibacillus</taxon>
    </lineage>
</organism>
<dbReference type="EMBL" id="FOHJ01000001">
    <property type="protein sequence ID" value="SES63694.1"/>
    <property type="molecule type" value="Genomic_DNA"/>
</dbReference>
<name>A0A1H9Y4S8_9BACI</name>
<dbReference type="Proteomes" id="UP000199095">
    <property type="component" value="Unassembled WGS sequence"/>
</dbReference>
<proteinExistence type="predicted"/>
<dbReference type="OrthoDB" id="2880030at2"/>